<sequence>MRGKAHAYSSELVEAHAGVGELSHDWWKMWGIRDVTARVVTLGSFYSARSP</sequence>
<comment type="caution">
    <text evidence="1">The sequence shown here is derived from an EMBL/GenBank/DDBJ whole genome shotgun (WGS) entry which is preliminary data.</text>
</comment>
<dbReference type="AlphaFoldDB" id="A0AAE8M871"/>
<dbReference type="Proteomes" id="UP001187734">
    <property type="component" value="Unassembled WGS sequence"/>
</dbReference>
<name>A0AAE8M871_9HYPO</name>
<dbReference type="EMBL" id="ONZP01000178">
    <property type="protein sequence ID" value="SPJ75904.1"/>
    <property type="molecule type" value="Genomic_DNA"/>
</dbReference>
<keyword evidence="2" id="KW-1185">Reference proteome</keyword>
<accession>A0AAE8M871</accession>
<protein>
    <submittedName>
        <fullName evidence="1">Uncharacterized protein</fullName>
    </submittedName>
</protein>
<reference evidence="1" key="1">
    <citation type="submission" date="2018-03" db="EMBL/GenBank/DDBJ databases">
        <authorList>
            <person name="Guldener U."/>
        </authorList>
    </citation>
    <scope>NUCLEOTIDE SEQUENCE</scope>
</reference>
<evidence type="ECO:0000313" key="1">
    <source>
        <dbReference type="EMBL" id="SPJ75904.1"/>
    </source>
</evidence>
<gene>
    <name evidence="1" type="ORF">FTOL_05635</name>
</gene>
<evidence type="ECO:0000313" key="2">
    <source>
        <dbReference type="Proteomes" id="UP001187734"/>
    </source>
</evidence>
<organism evidence="1 2">
    <name type="scientific">Fusarium torulosum</name>
    <dbReference type="NCBI Taxonomy" id="33205"/>
    <lineage>
        <taxon>Eukaryota</taxon>
        <taxon>Fungi</taxon>
        <taxon>Dikarya</taxon>
        <taxon>Ascomycota</taxon>
        <taxon>Pezizomycotina</taxon>
        <taxon>Sordariomycetes</taxon>
        <taxon>Hypocreomycetidae</taxon>
        <taxon>Hypocreales</taxon>
        <taxon>Nectriaceae</taxon>
        <taxon>Fusarium</taxon>
    </lineage>
</organism>
<proteinExistence type="predicted"/>